<name>A0AC34Q5K7_9BILA</name>
<accession>A0AC34Q5K7</accession>
<proteinExistence type="predicted"/>
<protein>
    <submittedName>
        <fullName evidence="2">ACB domain-containing protein</fullName>
    </submittedName>
</protein>
<evidence type="ECO:0000313" key="1">
    <source>
        <dbReference type="Proteomes" id="UP000887576"/>
    </source>
</evidence>
<organism evidence="1 2">
    <name type="scientific">Panagrolaimus sp. JU765</name>
    <dbReference type="NCBI Taxonomy" id="591449"/>
    <lineage>
        <taxon>Eukaryota</taxon>
        <taxon>Metazoa</taxon>
        <taxon>Ecdysozoa</taxon>
        <taxon>Nematoda</taxon>
        <taxon>Chromadorea</taxon>
        <taxon>Rhabditida</taxon>
        <taxon>Tylenchina</taxon>
        <taxon>Panagrolaimomorpha</taxon>
        <taxon>Panagrolaimoidea</taxon>
        <taxon>Panagrolaimidae</taxon>
        <taxon>Panagrolaimus</taxon>
    </lineage>
</organism>
<sequence>MAEKSSEIPENIDEIFAAAVDIVHNLPKEGPLSVPNKEKLKFYSLYKQATDGPCSIPRPPFWQPIERFKWDGWNSLREMDSKLAKHIYVRKMQKMIDQVYQTHDIAQLFGYVGDDAKELDAKMRPKFKLIGRELLTPEQTNAVMNSEQNVEGFTEVANIFPPKKVDDTVSSLSDDEYADAWEAPVPTAPVLDKQRHSRVHHPCTLDSQVQVLTDQVKQLSQSLLEQNSKELADFLGQCLR</sequence>
<evidence type="ECO:0000313" key="2">
    <source>
        <dbReference type="WBParaSite" id="JU765_v2.g13157.t1"/>
    </source>
</evidence>
<dbReference type="WBParaSite" id="JU765_v2.g13157.t1">
    <property type="protein sequence ID" value="JU765_v2.g13157.t1"/>
    <property type="gene ID" value="JU765_v2.g13157"/>
</dbReference>
<dbReference type="Proteomes" id="UP000887576">
    <property type="component" value="Unplaced"/>
</dbReference>
<reference evidence="2" key="1">
    <citation type="submission" date="2022-11" db="UniProtKB">
        <authorList>
            <consortium name="WormBaseParasite"/>
        </authorList>
    </citation>
    <scope>IDENTIFICATION</scope>
</reference>